<name>U4L1S5_PYROM</name>
<gene>
    <name evidence="2" type="ORF">PCON_09123</name>
</gene>
<evidence type="ECO:0000256" key="1">
    <source>
        <dbReference type="SAM" id="SignalP"/>
    </source>
</evidence>
<dbReference type="OrthoDB" id="10305633at2759"/>
<feature type="signal peptide" evidence="1">
    <location>
        <begin position="1"/>
        <end position="19"/>
    </location>
</feature>
<sequence length="147" mass="15678">MKWTTITFGIASAIACVSALPAPPQGAGGVLRPIDINIPRPWPRPSQPNAHAKRQLEEIDINVPGNWPRPRSTPMEKRQLINPLGAPGFDEAAFERAYEAAVEGGASGAFNAFEDCFCGGVPVVAPRPQRGINISIRRGRGAVTGQN</sequence>
<dbReference type="PROSITE" id="PS51257">
    <property type="entry name" value="PROKAR_LIPOPROTEIN"/>
    <property type="match status" value="1"/>
</dbReference>
<organism evidence="2 3">
    <name type="scientific">Pyronema omphalodes (strain CBS 100304)</name>
    <name type="common">Pyronema confluens</name>
    <dbReference type="NCBI Taxonomy" id="1076935"/>
    <lineage>
        <taxon>Eukaryota</taxon>
        <taxon>Fungi</taxon>
        <taxon>Dikarya</taxon>
        <taxon>Ascomycota</taxon>
        <taxon>Pezizomycotina</taxon>
        <taxon>Pezizomycetes</taxon>
        <taxon>Pezizales</taxon>
        <taxon>Pyronemataceae</taxon>
        <taxon>Pyronema</taxon>
    </lineage>
</organism>
<dbReference type="EMBL" id="HF935469">
    <property type="protein sequence ID" value="CCX09530.1"/>
    <property type="molecule type" value="Genomic_DNA"/>
</dbReference>
<proteinExistence type="predicted"/>
<keyword evidence="1" id="KW-0732">Signal</keyword>
<feature type="chain" id="PRO_5004651233" evidence="1">
    <location>
        <begin position="20"/>
        <end position="147"/>
    </location>
</feature>
<dbReference type="AlphaFoldDB" id="U4L1S5"/>
<accession>U4L1S5</accession>
<evidence type="ECO:0000313" key="2">
    <source>
        <dbReference type="EMBL" id="CCX09530.1"/>
    </source>
</evidence>
<protein>
    <submittedName>
        <fullName evidence="2">Uncharacterized protein</fullName>
    </submittedName>
</protein>
<reference evidence="2 3" key="1">
    <citation type="journal article" date="2013" name="PLoS Genet.">
        <title>The genome and development-dependent transcriptomes of Pyronema confluens: a window into fungal evolution.</title>
        <authorList>
            <person name="Traeger S."/>
            <person name="Altegoer F."/>
            <person name="Freitag M."/>
            <person name="Gabaldon T."/>
            <person name="Kempken F."/>
            <person name="Kumar A."/>
            <person name="Marcet-Houben M."/>
            <person name="Poggeler S."/>
            <person name="Stajich J.E."/>
            <person name="Nowrousian M."/>
        </authorList>
    </citation>
    <scope>NUCLEOTIDE SEQUENCE [LARGE SCALE GENOMIC DNA]</scope>
    <source>
        <strain evidence="3">CBS 100304</strain>
        <tissue evidence="2">Vegetative mycelium</tissue>
    </source>
</reference>
<evidence type="ECO:0000313" key="3">
    <source>
        <dbReference type="Proteomes" id="UP000018144"/>
    </source>
</evidence>
<keyword evidence="3" id="KW-1185">Reference proteome</keyword>
<dbReference type="Proteomes" id="UP000018144">
    <property type="component" value="Unassembled WGS sequence"/>
</dbReference>